<evidence type="ECO:0008006" key="4">
    <source>
        <dbReference type="Google" id="ProtNLM"/>
    </source>
</evidence>
<keyword evidence="1" id="KW-1133">Transmembrane helix</keyword>
<keyword evidence="1" id="KW-0472">Membrane</keyword>
<evidence type="ECO:0000256" key="1">
    <source>
        <dbReference type="SAM" id="Phobius"/>
    </source>
</evidence>
<feature type="transmembrane region" description="Helical" evidence="1">
    <location>
        <begin position="79"/>
        <end position="97"/>
    </location>
</feature>
<accession>A0ABV7KCS9</accession>
<feature type="transmembrane region" description="Helical" evidence="1">
    <location>
        <begin position="52"/>
        <end position="73"/>
    </location>
</feature>
<organism evidence="2 3">
    <name type="scientific">Aquamicrobium soli</name>
    <dbReference type="NCBI Taxonomy" id="1811518"/>
    <lineage>
        <taxon>Bacteria</taxon>
        <taxon>Pseudomonadati</taxon>
        <taxon>Pseudomonadota</taxon>
        <taxon>Alphaproteobacteria</taxon>
        <taxon>Hyphomicrobiales</taxon>
        <taxon>Phyllobacteriaceae</taxon>
        <taxon>Aquamicrobium</taxon>
    </lineage>
</organism>
<protein>
    <recommendedName>
        <fullName evidence="4">Tip attachment protein J domain-containing protein</fullName>
    </recommendedName>
</protein>
<dbReference type="EMBL" id="JBHRTK010000016">
    <property type="protein sequence ID" value="MFC3208149.1"/>
    <property type="molecule type" value="Genomic_DNA"/>
</dbReference>
<dbReference type="Proteomes" id="UP001595583">
    <property type="component" value="Unassembled WGS sequence"/>
</dbReference>
<keyword evidence="3" id="KW-1185">Reference proteome</keyword>
<proteinExistence type="predicted"/>
<gene>
    <name evidence="2" type="ORF">ACFOHJ_18145</name>
</gene>
<keyword evidence="1" id="KW-0812">Transmembrane</keyword>
<reference evidence="3" key="1">
    <citation type="journal article" date="2019" name="Int. J. Syst. Evol. Microbiol.">
        <title>The Global Catalogue of Microorganisms (GCM) 10K type strain sequencing project: providing services to taxonomists for standard genome sequencing and annotation.</title>
        <authorList>
            <consortium name="The Broad Institute Genomics Platform"/>
            <consortium name="The Broad Institute Genome Sequencing Center for Infectious Disease"/>
            <person name="Wu L."/>
            <person name="Ma J."/>
        </authorList>
    </citation>
    <scope>NUCLEOTIDE SEQUENCE [LARGE SCALE GENOMIC DNA]</scope>
    <source>
        <strain evidence="3">KCTC 52165</strain>
    </source>
</reference>
<dbReference type="RefSeq" id="WP_378223035.1">
    <property type="nucleotide sequence ID" value="NZ_JBHRTK010000016.1"/>
</dbReference>
<name>A0ABV7KCS9_9HYPH</name>
<comment type="caution">
    <text evidence="2">The sequence shown here is derived from an EMBL/GenBank/DDBJ whole genome shotgun (WGS) entry which is preliminary data.</text>
</comment>
<evidence type="ECO:0000313" key="3">
    <source>
        <dbReference type="Proteomes" id="UP001595583"/>
    </source>
</evidence>
<evidence type="ECO:0000313" key="2">
    <source>
        <dbReference type="EMBL" id="MFC3208149.1"/>
    </source>
</evidence>
<sequence>MARPVSPFESVLREVLRPRSVLNYHPQGVMRWDWNPVDGWRGDMRLPRRDPIFTPIFTAIFSSVGLGGVTILGSSLASIASALAVTALSIGLQYALAPKPPKPEDGRAPLVQPVPYRFWGVGETRLAGAYMLWEAIGNRLYSVQAIVAHEIDSITAYYLNDDKVTLNGSGIVQPPGSGGRYKGNLVTIRTRLGAVPETAYPELTGPLGTQGIWTINHRGDGQASLAMICKSPKAEDFTDRFPYGKPSASVTAKLAKVWDFRDPAQDPDSPSTWKWSNNSVLILAWHLCFNPFGERLDYHRALLPVLDMWQEEADVCDELVALAAGGTEKRYTCSGFDTTEHGPKAGTNAILATMDGWTCTRGDGAILVVAGKYREKYCVTLTDADVIGYVNQRGVLFDEEVNRFTPKFNYPATDFSTTDTDFFEDIPGQIKAGRVLPEEGHYDWCTQWRQARRLGKRDWIRIQQKSRGSIYANLAGINAVYAPWIRLDTPVMIPALNGKVVSNRKATIDLMKGGFQIDFIRMPDNPADIDLWIPAVDEGRAPPVPIKPVSEGIPTPTIDSVAVISGGGSVFLRVSLIDPGREDVTPVVRYRVSGGNWVEQTFPDALPALGLITVDTGTVPGNKSLEVQAAYIGSNSKKGTYSTSTFVTSTVDTVAPQPLLSYGAVDGAGQYNVNFTTQTDAHLASVAIYQVPSGGTLNRVTHLVSKPSVAQGIGYSIPVVALAGVWDIYAEPLNQSDIAGPLSGPSTVTVS</sequence>